<keyword evidence="2" id="KW-1185">Reference proteome</keyword>
<comment type="caution">
    <text evidence="1">The sequence shown here is derived from an EMBL/GenBank/DDBJ whole genome shotgun (WGS) entry which is preliminary data.</text>
</comment>
<dbReference type="RefSeq" id="WP_327787955.1">
    <property type="nucleotide sequence ID" value="NZ_JARGEQ010000025.1"/>
</dbReference>
<organism evidence="1 2">
    <name type="scientific">Marinimicrococcus flavescens</name>
    <dbReference type="NCBI Taxonomy" id="3031815"/>
    <lineage>
        <taxon>Bacteria</taxon>
        <taxon>Pseudomonadati</taxon>
        <taxon>Pseudomonadota</taxon>
        <taxon>Alphaproteobacteria</taxon>
        <taxon>Geminicoccales</taxon>
        <taxon>Geminicoccaceae</taxon>
        <taxon>Marinimicrococcus</taxon>
    </lineage>
</organism>
<reference evidence="1 2" key="1">
    <citation type="submission" date="2023-03" db="EMBL/GenBank/DDBJ databases">
        <title>YIM 152171 draft genome.</title>
        <authorList>
            <person name="Yang Z."/>
        </authorList>
    </citation>
    <scope>NUCLEOTIDE SEQUENCE [LARGE SCALE GENOMIC DNA]</scope>
    <source>
        <strain evidence="1 2">YIM 152171</strain>
    </source>
</reference>
<name>A0AAP3XQT6_9PROT</name>
<gene>
    <name evidence="1" type="ORF">PZ740_03945</name>
</gene>
<evidence type="ECO:0000313" key="2">
    <source>
        <dbReference type="Proteomes" id="UP001301140"/>
    </source>
</evidence>
<dbReference type="Proteomes" id="UP001301140">
    <property type="component" value="Unassembled WGS sequence"/>
</dbReference>
<protein>
    <submittedName>
        <fullName evidence="1">Uncharacterized protein</fullName>
    </submittedName>
</protein>
<proteinExistence type="predicted"/>
<accession>A0AAP3XQT6</accession>
<sequence length="102" mass="10923">MCGLCGIFGLEAHWTDDPGATPVSRQADRAHRARVANTVLGLFGLKLTPWADRFTLAGRTGKSAVVGHLGAVWPTAEKLAGRPCDPLDPAVIERVEHLAARR</sequence>
<dbReference type="EMBL" id="JARGEQ010000025">
    <property type="protein sequence ID" value="MDF1585537.1"/>
    <property type="molecule type" value="Genomic_DNA"/>
</dbReference>
<evidence type="ECO:0000313" key="1">
    <source>
        <dbReference type="EMBL" id="MDF1585537.1"/>
    </source>
</evidence>
<dbReference type="AlphaFoldDB" id="A0AAP3XQT6"/>